<dbReference type="EMBL" id="CAJVPV010038108">
    <property type="protein sequence ID" value="CAG8756105.1"/>
    <property type="molecule type" value="Genomic_DNA"/>
</dbReference>
<dbReference type="OrthoDB" id="10044727at2759"/>
<dbReference type="Proteomes" id="UP000789342">
    <property type="component" value="Unassembled WGS sequence"/>
</dbReference>
<feature type="non-terminal residue" evidence="1">
    <location>
        <position position="198"/>
    </location>
</feature>
<feature type="non-terminal residue" evidence="1">
    <location>
        <position position="1"/>
    </location>
</feature>
<accession>A0A9N9NTL6</accession>
<sequence length="198" mass="22887">DAQLFILAIQNGHYLRNSNSTKSETIDKTIKFVEEVMLDETLTKTQIARYTAVLYFLRLRLINKKKVEAANMVSEVVNGGPWLVRCIRKWANICMKGELIQPTAQGRFPSKSLLNDELVSFQLAAYLHTQTFEVSPRMLMSKWLDKDCIIRTFPCLNDNEREHVWITHDKTTFYAYEGPRALWGPENEQPLCKKGMGL</sequence>
<organism evidence="1 2">
    <name type="scientific">Acaulospora morrowiae</name>
    <dbReference type="NCBI Taxonomy" id="94023"/>
    <lineage>
        <taxon>Eukaryota</taxon>
        <taxon>Fungi</taxon>
        <taxon>Fungi incertae sedis</taxon>
        <taxon>Mucoromycota</taxon>
        <taxon>Glomeromycotina</taxon>
        <taxon>Glomeromycetes</taxon>
        <taxon>Diversisporales</taxon>
        <taxon>Acaulosporaceae</taxon>
        <taxon>Acaulospora</taxon>
    </lineage>
</organism>
<proteinExistence type="predicted"/>
<name>A0A9N9NTL6_9GLOM</name>
<reference evidence="1" key="1">
    <citation type="submission" date="2021-06" db="EMBL/GenBank/DDBJ databases">
        <authorList>
            <person name="Kallberg Y."/>
            <person name="Tangrot J."/>
            <person name="Rosling A."/>
        </authorList>
    </citation>
    <scope>NUCLEOTIDE SEQUENCE</scope>
    <source>
        <strain evidence="1">CL551</strain>
    </source>
</reference>
<evidence type="ECO:0000313" key="2">
    <source>
        <dbReference type="Proteomes" id="UP000789342"/>
    </source>
</evidence>
<protein>
    <submittedName>
        <fullName evidence="1">8668_t:CDS:1</fullName>
    </submittedName>
</protein>
<evidence type="ECO:0000313" key="1">
    <source>
        <dbReference type="EMBL" id="CAG8756105.1"/>
    </source>
</evidence>
<keyword evidence="2" id="KW-1185">Reference proteome</keyword>
<comment type="caution">
    <text evidence="1">The sequence shown here is derived from an EMBL/GenBank/DDBJ whole genome shotgun (WGS) entry which is preliminary data.</text>
</comment>
<gene>
    <name evidence="1" type="ORF">AMORRO_LOCUS15603</name>
</gene>
<dbReference type="AlphaFoldDB" id="A0A9N9NTL6"/>